<dbReference type="PANTHER" id="PTHR36057:SF1">
    <property type="entry name" value="LIPOPROTEIN LIPID ATTACHMENT SITE-LIKE PROTEIN, PUTATIVE (DUF1223)-RELATED"/>
    <property type="match status" value="1"/>
</dbReference>
<evidence type="ECO:0000313" key="3">
    <source>
        <dbReference type="Proteomes" id="UP000241444"/>
    </source>
</evidence>
<dbReference type="InterPro" id="IPR036249">
    <property type="entry name" value="Thioredoxin-like_sf"/>
</dbReference>
<dbReference type="Proteomes" id="UP000241444">
    <property type="component" value="Unassembled WGS sequence"/>
</dbReference>
<keyword evidence="1" id="KW-0732">Signal</keyword>
<feature type="signal peptide" evidence="1">
    <location>
        <begin position="1"/>
        <end position="31"/>
    </location>
</feature>
<dbReference type="SUPFAM" id="SSF52833">
    <property type="entry name" value="Thioredoxin-like"/>
    <property type="match status" value="1"/>
</dbReference>
<organism evidence="2 3">
    <name type="scientific">Phyllobacterium brassicacearum</name>
    <dbReference type="NCBI Taxonomy" id="314235"/>
    <lineage>
        <taxon>Bacteria</taxon>
        <taxon>Pseudomonadati</taxon>
        <taxon>Pseudomonadota</taxon>
        <taxon>Alphaproteobacteria</taxon>
        <taxon>Hyphomicrobiales</taxon>
        <taxon>Phyllobacteriaceae</taxon>
        <taxon>Phyllobacterium</taxon>
    </lineage>
</organism>
<reference evidence="3" key="1">
    <citation type="submission" date="2017-11" db="EMBL/GenBank/DDBJ databases">
        <authorList>
            <person name="Kuznetsova I."/>
            <person name="Sazanova A."/>
            <person name="Chirak E."/>
            <person name="Safronova V."/>
            <person name="Willems A."/>
        </authorList>
    </citation>
    <scope>NUCLEOTIDE SEQUENCE [LARGE SCALE GENOMIC DNA]</scope>
    <source>
        <strain evidence="3">STM 196</strain>
    </source>
</reference>
<dbReference type="InterPro" id="IPR010634">
    <property type="entry name" value="DUF1223"/>
</dbReference>
<name>A0A2P7AK33_9HYPH</name>
<evidence type="ECO:0000313" key="2">
    <source>
        <dbReference type="EMBL" id="PSH54564.1"/>
    </source>
</evidence>
<comment type="caution">
    <text evidence="2">The sequence shown here is derived from an EMBL/GenBank/DDBJ whole genome shotgun (WGS) entry which is preliminary data.</text>
</comment>
<accession>A0A2P7AK33</accession>
<protein>
    <submittedName>
        <fullName evidence="2">DUF1223 domain-containing protein</fullName>
    </submittedName>
</protein>
<feature type="chain" id="PRO_5015134102" evidence="1">
    <location>
        <begin position="32"/>
        <end position="239"/>
    </location>
</feature>
<dbReference type="OrthoDB" id="9808254at2"/>
<evidence type="ECO:0000256" key="1">
    <source>
        <dbReference type="SAM" id="SignalP"/>
    </source>
</evidence>
<gene>
    <name evidence="2" type="ORF">CU102_28670</name>
</gene>
<keyword evidence="3" id="KW-1185">Reference proteome</keyword>
<dbReference type="AlphaFoldDB" id="A0A2P7AK33"/>
<proteinExistence type="predicted"/>
<dbReference type="EMBL" id="PGGO01000087">
    <property type="protein sequence ID" value="PSH54564.1"/>
    <property type="molecule type" value="Genomic_DNA"/>
</dbReference>
<dbReference type="RefSeq" id="WP_106714511.1">
    <property type="nucleotide sequence ID" value="NZ_PGGO01000087.1"/>
</dbReference>
<dbReference type="PANTHER" id="PTHR36057">
    <property type="match status" value="1"/>
</dbReference>
<sequence length="239" mass="25346">MGVQRNRGGMHALALAAATALLGLGASAALAGDMKPLTVVELFTSQGCSSCPPANANLIEISKRPGVLALSFGVTYWDRLGWKDIFAKPEYTDRQVNYEKPLGRDGPFTPQVVVNGRADVVGNRISEIDDLIAEQGKVATPSLDLTKRKLTIGEGDVPGGKADIWFVTYDERTVNVPVNRGENTGRTLPHKNVVHSLTKVGSWNGRAETIDVPAATPGLRTAILIQAPNGGPILAAVTQ</sequence>
<dbReference type="Pfam" id="PF06764">
    <property type="entry name" value="DUF1223"/>
    <property type="match status" value="1"/>
</dbReference>